<evidence type="ECO:0000256" key="2">
    <source>
        <dbReference type="RuleBase" id="RU003750"/>
    </source>
</evidence>
<evidence type="ECO:0000313" key="6">
    <source>
        <dbReference type="Proteomes" id="UP001218629"/>
    </source>
</evidence>
<dbReference type="PROSITE" id="PS00379">
    <property type="entry name" value="CDP_ALCOHOL_P_TRANSF"/>
    <property type="match status" value="1"/>
</dbReference>
<evidence type="ECO:0000256" key="3">
    <source>
        <dbReference type="SAM" id="Phobius"/>
    </source>
</evidence>
<reference evidence="4 6" key="1">
    <citation type="submission" date="2022-03" db="EMBL/GenBank/DDBJ databases">
        <title>Streptomyces yunnanensis P86,complete genome.</title>
        <authorList>
            <person name="Chen S."/>
            <person name="Zhang Q."/>
        </authorList>
    </citation>
    <scope>NUCLEOTIDE SEQUENCE [LARGE SCALE GENOMIC DNA]</scope>
    <source>
        <strain evidence="4 6">P86</strain>
    </source>
</reference>
<dbReference type="EMBL" id="CP095749">
    <property type="protein sequence ID" value="WEB37926.1"/>
    <property type="molecule type" value="Genomic_DNA"/>
</dbReference>
<feature type="transmembrane region" description="Helical" evidence="3">
    <location>
        <begin position="12"/>
        <end position="33"/>
    </location>
</feature>
<dbReference type="InterPro" id="IPR048254">
    <property type="entry name" value="CDP_ALCOHOL_P_TRANSF_CS"/>
</dbReference>
<dbReference type="EMBL" id="CP095749">
    <property type="protein sequence ID" value="WEB45503.1"/>
    <property type="molecule type" value="Genomic_DNA"/>
</dbReference>
<dbReference type="Proteomes" id="UP001218629">
    <property type="component" value="Chromosome"/>
</dbReference>
<proteinExistence type="inferred from homology"/>
<feature type="transmembrane region" description="Helical" evidence="3">
    <location>
        <begin position="209"/>
        <end position="226"/>
    </location>
</feature>
<gene>
    <name evidence="4" type="ORF">MOV08_00325</name>
    <name evidence="5" type="ORF">MOV08_43635</name>
</gene>
<comment type="similarity">
    <text evidence="2">Belongs to the CDP-alcohol phosphatidyltransferase class-I family.</text>
</comment>
<feature type="transmembrane region" description="Helical" evidence="3">
    <location>
        <begin position="39"/>
        <end position="59"/>
    </location>
</feature>
<protein>
    <submittedName>
        <fullName evidence="4">CDP-alcohol phosphatidyltransferase family protein</fullName>
    </submittedName>
</protein>
<dbReference type="RefSeq" id="WP_275305689.1">
    <property type="nucleotide sequence ID" value="NZ_CP095749.1"/>
</dbReference>
<accession>A0ABY8A0V2</accession>
<dbReference type="InterPro" id="IPR000462">
    <property type="entry name" value="CDP-OH_P_trans"/>
</dbReference>
<dbReference type="Gene3D" id="1.20.120.1760">
    <property type="match status" value="1"/>
</dbReference>
<evidence type="ECO:0000256" key="1">
    <source>
        <dbReference type="ARBA" id="ARBA00022679"/>
    </source>
</evidence>
<keyword evidence="1 2" id="KW-0808">Transferase</keyword>
<name>A0ABY8A0V2_9ACTN</name>
<evidence type="ECO:0000313" key="5">
    <source>
        <dbReference type="EMBL" id="WEB45503.1"/>
    </source>
</evidence>
<sequence>MLITQDGRRPDALIRQALTGTAAQLALLALLGSTVGLGAVGWLAGTAAAVTVWAVLIRALRRSGALSLGPADRVTVARATLIGGVLALVADSGPHSAPLALVALSVPALVLDAVDGKVARRTETASAVGARFDMEIDALLILVLSVFVSTFYGVWVLAIGAMRYAFAALELTLPWMQAPLPPSFARKAVAAAQGIALVLAASTLLPNPFGAAVVGLSLALLVWSFGRDTIWLWQSSRSQLGLPRLRLGGTGE</sequence>
<keyword evidence="3" id="KW-0812">Transmembrane</keyword>
<feature type="transmembrane region" description="Helical" evidence="3">
    <location>
        <begin position="139"/>
        <end position="164"/>
    </location>
</feature>
<organism evidence="4 6">
    <name type="scientific">Streptomyces yunnanensis</name>
    <dbReference type="NCBI Taxonomy" id="156453"/>
    <lineage>
        <taxon>Bacteria</taxon>
        <taxon>Bacillati</taxon>
        <taxon>Actinomycetota</taxon>
        <taxon>Actinomycetes</taxon>
        <taxon>Kitasatosporales</taxon>
        <taxon>Streptomycetaceae</taxon>
        <taxon>Streptomyces</taxon>
    </lineage>
</organism>
<keyword evidence="3" id="KW-1133">Transmembrane helix</keyword>
<keyword evidence="6" id="KW-1185">Reference proteome</keyword>
<dbReference type="Pfam" id="PF01066">
    <property type="entry name" value="CDP-OH_P_transf"/>
    <property type="match status" value="1"/>
</dbReference>
<dbReference type="InterPro" id="IPR043130">
    <property type="entry name" value="CDP-OH_PTrfase_TM_dom"/>
</dbReference>
<keyword evidence="3" id="KW-0472">Membrane</keyword>
<evidence type="ECO:0000313" key="4">
    <source>
        <dbReference type="EMBL" id="WEB37926.1"/>
    </source>
</evidence>